<dbReference type="Proteomes" id="UP000314294">
    <property type="component" value="Unassembled WGS sequence"/>
</dbReference>
<gene>
    <name evidence="1" type="ORF">EYF80_018676</name>
</gene>
<keyword evidence="2" id="KW-1185">Reference proteome</keyword>
<evidence type="ECO:0000313" key="2">
    <source>
        <dbReference type="Proteomes" id="UP000314294"/>
    </source>
</evidence>
<sequence length="215" mass="23526">MYLQTAWRRKFVTTGTGGPRHEESREGKESVRLRSEAAVTFRLKTSVFTKLERSNEEMPDVSSCCCSFWGGEEVVASVASHWTEAGARLCPSPSLQGWVKENREGPDVLVHHVKVKATSLMAACGTDRGQMFTGLSIPYGCHSSAGPFHRTALNSTFISSTYPNRRSPSEDSDDGWIGPLWLLTPTVRGLKSTVTCIHPPTSRVPQEGVTENGLG</sequence>
<dbReference type="AlphaFoldDB" id="A0A4Z2HZD3"/>
<reference evidence="1 2" key="1">
    <citation type="submission" date="2019-03" db="EMBL/GenBank/DDBJ databases">
        <title>First draft genome of Liparis tanakae, snailfish: a comprehensive survey of snailfish specific genes.</title>
        <authorList>
            <person name="Kim W."/>
            <person name="Song I."/>
            <person name="Jeong J.-H."/>
            <person name="Kim D."/>
            <person name="Kim S."/>
            <person name="Ryu S."/>
            <person name="Song J.Y."/>
            <person name="Lee S.K."/>
        </authorList>
    </citation>
    <scope>NUCLEOTIDE SEQUENCE [LARGE SCALE GENOMIC DNA]</scope>
    <source>
        <tissue evidence="1">Muscle</tissue>
    </source>
</reference>
<name>A0A4Z2HZD3_9TELE</name>
<proteinExistence type="predicted"/>
<comment type="caution">
    <text evidence="1">The sequence shown here is derived from an EMBL/GenBank/DDBJ whole genome shotgun (WGS) entry which is preliminary data.</text>
</comment>
<accession>A0A4Z2HZD3</accession>
<protein>
    <submittedName>
        <fullName evidence="1">Uncharacterized protein</fullName>
    </submittedName>
</protein>
<dbReference type="EMBL" id="SRLO01000154">
    <property type="protein sequence ID" value="TNN71156.1"/>
    <property type="molecule type" value="Genomic_DNA"/>
</dbReference>
<organism evidence="1 2">
    <name type="scientific">Liparis tanakae</name>
    <name type="common">Tanaka's snailfish</name>
    <dbReference type="NCBI Taxonomy" id="230148"/>
    <lineage>
        <taxon>Eukaryota</taxon>
        <taxon>Metazoa</taxon>
        <taxon>Chordata</taxon>
        <taxon>Craniata</taxon>
        <taxon>Vertebrata</taxon>
        <taxon>Euteleostomi</taxon>
        <taxon>Actinopterygii</taxon>
        <taxon>Neopterygii</taxon>
        <taxon>Teleostei</taxon>
        <taxon>Neoteleostei</taxon>
        <taxon>Acanthomorphata</taxon>
        <taxon>Eupercaria</taxon>
        <taxon>Perciformes</taxon>
        <taxon>Cottioidei</taxon>
        <taxon>Cottales</taxon>
        <taxon>Liparidae</taxon>
        <taxon>Liparis</taxon>
    </lineage>
</organism>
<evidence type="ECO:0000313" key="1">
    <source>
        <dbReference type="EMBL" id="TNN71156.1"/>
    </source>
</evidence>